<accession>A0A1G6P0I8</accession>
<name>A0A1G6P0I8_9PROT</name>
<proteinExistence type="predicted"/>
<gene>
    <name evidence="2" type="ORF">SAMN04487779_1002200</name>
</gene>
<evidence type="ECO:0000313" key="2">
    <source>
        <dbReference type="EMBL" id="SDC72967.1"/>
    </source>
</evidence>
<protein>
    <submittedName>
        <fullName evidence="2">Uncharacterized protein</fullName>
    </submittedName>
</protein>
<dbReference type="Proteomes" id="UP000198925">
    <property type="component" value="Unassembled WGS sequence"/>
</dbReference>
<keyword evidence="3" id="KW-1185">Reference proteome</keyword>
<evidence type="ECO:0000256" key="1">
    <source>
        <dbReference type="SAM" id="MobiDB-lite"/>
    </source>
</evidence>
<dbReference type="EMBL" id="FMZX01000002">
    <property type="protein sequence ID" value="SDC72967.1"/>
    <property type="molecule type" value="Genomic_DNA"/>
</dbReference>
<dbReference type="AlphaFoldDB" id="A0A1G6P0I8"/>
<feature type="region of interest" description="Disordered" evidence="1">
    <location>
        <begin position="1"/>
        <end position="31"/>
    </location>
</feature>
<reference evidence="2 3" key="1">
    <citation type="submission" date="2016-10" db="EMBL/GenBank/DDBJ databases">
        <authorList>
            <person name="de Groot N.N."/>
        </authorList>
    </citation>
    <scope>NUCLEOTIDE SEQUENCE [LARGE SCALE GENOMIC DNA]</scope>
    <source>
        <strain evidence="2 3">CPCC 100156</strain>
    </source>
</reference>
<organism evidence="2 3">
    <name type="scientific">Belnapia rosea</name>
    <dbReference type="NCBI Taxonomy" id="938405"/>
    <lineage>
        <taxon>Bacteria</taxon>
        <taxon>Pseudomonadati</taxon>
        <taxon>Pseudomonadota</taxon>
        <taxon>Alphaproteobacteria</taxon>
        <taxon>Acetobacterales</taxon>
        <taxon>Roseomonadaceae</taxon>
        <taxon>Belnapia</taxon>
    </lineage>
</organism>
<sequence length="31" mass="2987">MALPEPGEAGHGSTHAALVLQGFGPGMSPLG</sequence>
<evidence type="ECO:0000313" key="3">
    <source>
        <dbReference type="Proteomes" id="UP000198925"/>
    </source>
</evidence>